<organism evidence="2 3">
    <name type="scientific">Undibacterium danionis</name>
    <dbReference type="NCBI Taxonomy" id="1812100"/>
    <lineage>
        <taxon>Bacteria</taxon>
        <taxon>Pseudomonadati</taxon>
        <taxon>Pseudomonadota</taxon>
        <taxon>Betaproteobacteria</taxon>
        <taxon>Burkholderiales</taxon>
        <taxon>Oxalobacteraceae</taxon>
        <taxon>Undibacterium</taxon>
    </lineage>
</organism>
<name>A0ABV6ICM1_9BURK</name>
<keyword evidence="1" id="KW-0812">Transmembrane</keyword>
<keyword evidence="1" id="KW-1133">Transmembrane helix</keyword>
<dbReference type="Proteomes" id="UP001589844">
    <property type="component" value="Unassembled WGS sequence"/>
</dbReference>
<comment type="caution">
    <text evidence="2">The sequence shown here is derived from an EMBL/GenBank/DDBJ whole genome shotgun (WGS) entry which is preliminary data.</text>
</comment>
<dbReference type="RefSeq" id="WP_390211028.1">
    <property type="nucleotide sequence ID" value="NZ_JBHLXJ010000007.1"/>
</dbReference>
<evidence type="ECO:0000313" key="3">
    <source>
        <dbReference type="Proteomes" id="UP001589844"/>
    </source>
</evidence>
<reference evidence="2 3" key="1">
    <citation type="submission" date="2024-09" db="EMBL/GenBank/DDBJ databases">
        <authorList>
            <person name="Sun Q."/>
            <person name="Mori K."/>
        </authorList>
    </citation>
    <scope>NUCLEOTIDE SEQUENCE [LARGE SCALE GENOMIC DNA]</scope>
    <source>
        <strain evidence="2 3">CCM 8677</strain>
    </source>
</reference>
<evidence type="ECO:0008006" key="4">
    <source>
        <dbReference type="Google" id="ProtNLM"/>
    </source>
</evidence>
<feature type="transmembrane region" description="Helical" evidence="1">
    <location>
        <begin position="36"/>
        <end position="56"/>
    </location>
</feature>
<gene>
    <name evidence="2" type="ORF">ACFFJH_06365</name>
</gene>
<evidence type="ECO:0000256" key="1">
    <source>
        <dbReference type="SAM" id="Phobius"/>
    </source>
</evidence>
<keyword evidence="1" id="KW-0472">Membrane</keyword>
<sequence>MIQLTYTCVALLIIYQIFVSFLVYRAEEYEKAQRLIQILLIWCIPLVAALIFHSFLRNQRKSFHGKVNHVVAQDQNIVLGYGDLKD</sequence>
<accession>A0ABV6ICM1</accession>
<proteinExistence type="predicted"/>
<keyword evidence="3" id="KW-1185">Reference proteome</keyword>
<dbReference type="EMBL" id="JBHLXJ010000007">
    <property type="protein sequence ID" value="MFC0349422.1"/>
    <property type="molecule type" value="Genomic_DNA"/>
</dbReference>
<protein>
    <recommendedName>
        <fullName evidence="4">Cardiolipin synthase N-terminal domain-containing protein</fullName>
    </recommendedName>
</protein>
<feature type="transmembrane region" description="Helical" evidence="1">
    <location>
        <begin position="7"/>
        <end position="24"/>
    </location>
</feature>
<evidence type="ECO:0000313" key="2">
    <source>
        <dbReference type="EMBL" id="MFC0349422.1"/>
    </source>
</evidence>